<dbReference type="Pfam" id="PF00226">
    <property type="entry name" value="DnaJ"/>
    <property type="match status" value="1"/>
</dbReference>
<dbReference type="Proteomes" id="UP001362999">
    <property type="component" value="Unassembled WGS sequence"/>
</dbReference>
<dbReference type="InterPro" id="IPR005365">
    <property type="entry name" value="Npr3"/>
</dbReference>
<accession>A0AAW0C452</accession>
<protein>
    <recommendedName>
        <fullName evidence="2">Nitrogen permease regulator 3</fullName>
    </recommendedName>
    <alternativeName>
        <fullName evidence="2">Required for meiotic nuclear division protein 11</fullName>
    </alternativeName>
</protein>
<feature type="compositionally biased region" description="Polar residues" evidence="3">
    <location>
        <begin position="52"/>
        <end position="67"/>
    </location>
</feature>
<dbReference type="GO" id="GO:0038202">
    <property type="term" value="P:TORC1 signaling"/>
    <property type="evidence" value="ECO:0007669"/>
    <property type="project" value="TreeGrafter"/>
</dbReference>
<dbReference type="Pfam" id="PF24064">
    <property type="entry name" value="HTH_NPRL3"/>
    <property type="match status" value="1"/>
</dbReference>
<comment type="function">
    <text evidence="2">Mediates inactivation of the TORC1 complex in response to amino acid starvation. Required for meiotic nuclear division.</text>
</comment>
<sequence length="1075" mass="121067">MAETLLAILLVTTSAKGSSIVYRWPPSPVASSRFSRAKPDPALNSLHLDNPTRASYPQGISPQSIPQHNDPEREWKRPSIQRDRSMSFSSSSSHHSSGRNSPNKDMLEGRSIEDEYNHLFGYSSEFLAKLLCPERSMCHQKFELLVDDLAFIGHPVSAEDDGAWRFKPEKLKMKDRGRESRIRRVSQTDRLSSASPPRPPSSEKAPSTASLWLQRFHFVMVLDVPDPSSSASGNITKYFDIIYEQIAFPIAAVLFQEQVLSNFVEEECDILGSLKDDCSAKGDEFMTYMNQALDASSIAPAMKTLYEALKSSSVAYISIHDLPLELQLPPYLDVLLHSEEENEAEFIAAQDEDDYQVWGQEMSFGYRLPSLAAWKSLLLLDDGPEGIDPYANLRSSLIGTGDRSLVEGLIRFLEIASVTLSLADMASLLDWDLESQVFPTVRWLVHHRRAKVVDIVHSGLKTVFALPPQFDTPLSQLTTEYKEQFGDTDVPSLPRLLSAISTSSSKQSDTHFFASVVKKKEAIPLYHDVVVWMLKHDMLITLHLHIRIVATARLKERVKQAAKGRPRDHRGRGHREHSKLRNQLDAGGDQSPPNVAWLSLSPKSARRYTRDSSVGGSRSSRLSELIIPDDSDSDGRRREESEAAESQDEVENHSGEDEGDSMINDPGRATTLQRRWLSAMSEGKDPALVRRFEQINKWLDGRRPEDEILHRAEMSRRELREILHHYDEYSFVWLTRELAANIFTRVVKLKWGLVNQISGASTYFHLPVDEQEDKDINEYQRKYITWSADSSIASSSSSSSSTPSTPPRPSPERTKALNEVLANDDLYAILGVSKSDNLDKTALRRAYLTRSKACHPDKFPNNPDATYAFQKIAVAYSVLSQPSSKRAYDSRSPFSKYDAFSTTPTGHAENTFRSIVMSVFDDFLEGDLEMIRSLLKAINDINPSLSMGEEGINSVLNSVQRIRERALTCRTCIYALHAELTRLLELQHSFRQLSYFDILGRTRVTIQLTRITLSLPIALERAIAEQNVVNYNHNPAVEAPPTADHNTDAILPRQVTLLIRGVDVVLAQMEGMLKR</sequence>
<dbReference type="AlphaFoldDB" id="A0AAW0C452"/>
<evidence type="ECO:0000256" key="4">
    <source>
        <dbReference type="SAM" id="SignalP"/>
    </source>
</evidence>
<dbReference type="EMBL" id="JAWWNJ010000023">
    <property type="protein sequence ID" value="KAK7032993.1"/>
    <property type="molecule type" value="Genomic_DNA"/>
</dbReference>
<dbReference type="SMART" id="SM00271">
    <property type="entry name" value="DnaJ"/>
    <property type="match status" value="1"/>
</dbReference>
<dbReference type="GO" id="GO:1904262">
    <property type="term" value="P:negative regulation of TORC1 signaling"/>
    <property type="evidence" value="ECO:0007669"/>
    <property type="project" value="TreeGrafter"/>
</dbReference>
<dbReference type="InterPro" id="IPR056603">
    <property type="entry name" value="HTH_NPRL3"/>
</dbReference>
<feature type="signal peptide" evidence="4">
    <location>
        <begin position="1"/>
        <end position="17"/>
    </location>
</feature>
<feature type="domain" description="J" evidence="5">
    <location>
        <begin position="825"/>
        <end position="892"/>
    </location>
</feature>
<feature type="region of interest" description="Disordered" evidence="3">
    <location>
        <begin position="559"/>
        <end position="667"/>
    </location>
</feature>
<feature type="compositionally biased region" description="Low complexity" evidence="3">
    <location>
        <begin position="792"/>
        <end position="803"/>
    </location>
</feature>
<dbReference type="PROSITE" id="PS50076">
    <property type="entry name" value="DNAJ_2"/>
    <property type="match status" value="1"/>
</dbReference>
<comment type="similarity">
    <text evidence="1 2">Belongs to the NPR3 family.</text>
</comment>
<reference evidence="6 7" key="1">
    <citation type="journal article" date="2024" name="J Genomics">
        <title>Draft genome sequencing and assembly of Favolaschia claudopus CIRM-BRFM 2984 isolated from oak limbs.</title>
        <authorList>
            <person name="Navarro D."/>
            <person name="Drula E."/>
            <person name="Chaduli D."/>
            <person name="Cazenave R."/>
            <person name="Ahrendt S."/>
            <person name="Wang J."/>
            <person name="Lipzen A."/>
            <person name="Daum C."/>
            <person name="Barry K."/>
            <person name="Grigoriev I.V."/>
            <person name="Favel A."/>
            <person name="Rosso M.N."/>
            <person name="Martin F."/>
        </authorList>
    </citation>
    <scope>NUCLEOTIDE SEQUENCE [LARGE SCALE GENOMIC DNA]</scope>
    <source>
        <strain evidence="6 7">CIRM-BRFM 2984</strain>
    </source>
</reference>
<comment type="subcellular location">
    <subcellularLocation>
        <location evidence="2">Vacuole membrane</location>
        <topology evidence="2">Peripheral membrane protein</topology>
    </subcellularLocation>
</comment>
<dbReference type="GO" id="GO:0051321">
    <property type="term" value="P:meiotic cell cycle"/>
    <property type="evidence" value="ECO:0007669"/>
    <property type="project" value="UniProtKB-UniRule"/>
</dbReference>
<feature type="region of interest" description="Disordered" evidence="3">
    <location>
        <begin position="792"/>
        <end position="813"/>
    </location>
</feature>
<dbReference type="SUPFAM" id="SSF46565">
    <property type="entry name" value="Chaperone J-domain"/>
    <property type="match status" value="1"/>
</dbReference>
<dbReference type="GO" id="GO:0010508">
    <property type="term" value="P:positive regulation of autophagy"/>
    <property type="evidence" value="ECO:0007669"/>
    <property type="project" value="TreeGrafter"/>
</dbReference>
<name>A0AAW0C452_9AGAR</name>
<proteinExistence type="inferred from homology"/>
<evidence type="ECO:0000256" key="2">
    <source>
        <dbReference type="RuleBase" id="RU368069"/>
    </source>
</evidence>
<feature type="compositionally biased region" description="Low complexity" evidence="3">
    <location>
        <begin position="86"/>
        <end position="95"/>
    </location>
</feature>
<keyword evidence="2" id="KW-0469">Meiosis</keyword>
<dbReference type="PANTHER" id="PTHR13153">
    <property type="entry name" value="CGTHBA PROTEIN -14 GENE PROTEIN"/>
    <property type="match status" value="1"/>
</dbReference>
<dbReference type="InterPro" id="IPR001623">
    <property type="entry name" value="DnaJ_domain"/>
</dbReference>
<gene>
    <name evidence="6" type="ORF">R3P38DRAFT_3352243</name>
</gene>
<evidence type="ECO:0000256" key="3">
    <source>
        <dbReference type="SAM" id="MobiDB-lite"/>
    </source>
</evidence>
<feature type="region of interest" description="Disordered" evidence="3">
    <location>
        <begin position="175"/>
        <end position="206"/>
    </location>
</feature>
<keyword evidence="2 4" id="KW-0732">Signal</keyword>
<evidence type="ECO:0000313" key="7">
    <source>
        <dbReference type="Proteomes" id="UP001362999"/>
    </source>
</evidence>
<dbReference type="CDD" id="cd06257">
    <property type="entry name" value="DnaJ"/>
    <property type="match status" value="1"/>
</dbReference>
<evidence type="ECO:0000256" key="1">
    <source>
        <dbReference type="ARBA" id="ARBA00010546"/>
    </source>
</evidence>
<feature type="compositionally biased region" description="Basic residues" evidence="3">
    <location>
        <begin position="560"/>
        <end position="580"/>
    </location>
</feature>
<dbReference type="Pfam" id="PF03666">
    <property type="entry name" value="NPR3"/>
    <property type="match status" value="1"/>
</dbReference>
<dbReference type="GO" id="GO:1990130">
    <property type="term" value="C:GATOR1 complex"/>
    <property type="evidence" value="ECO:0007669"/>
    <property type="project" value="TreeGrafter"/>
</dbReference>
<comment type="caution">
    <text evidence="6">The sequence shown here is derived from an EMBL/GenBank/DDBJ whole genome shotgun (WGS) entry which is preliminary data.</text>
</comment>
<dbReference type="InterPro" id="IPR036869">
    <property type="entry name" value="J_dom_sf"/>
</dbReference>
<evidence type="ECO:0000313" key="6">
    <source>
        <dbReference type="EMBL" id="KAK7032993.1"/>
    </source>
</evidence>
<dbReference type="Gene3D" id="1.10.287.110">
    <property type="entry name" value="DnaJ domain"/>
    <property type="match status" value="1"/>
</dbReference>
<organism evidence="6 7">
    <name type="scientific">Favolaschia claudopus</name>
    <dbReference type="NCBI Taxonomy" id="2862362"/>
    <lineage>
        <taxon>Eukaryota</taxon>
        <taxon>Fungi</taxon>
        <taxon>Dikarya</taxon>
        <taxon>Basidiomycota</taxon>
        <taxon>Agaricomycotina</taxon>
        <taxon>Agaricomycetes</taxon>
        <taxon>Agaricomycetidae</taxon>
        <taxon>Agaricales</taxon>
        <taxon>Marasmiineae</taxon>
        <taxon>Mycenaceae</taxon>
        <taxon>Favolaschia</taxon>
    </lineage>
</organism>
<dbReference type="GO" id="GO:0034198">
    <property type="term" value="P:cellular response to amino acid starvation"/>
    <property type="evidence" value="ECO:0007669"/>
    <property type="project" value="TreeGrafter"/>
</dbReference>
<feature type="compositionally biased region" description="Basic and acidic residues" evidence="3">
    <location>
        <begin position="69"/>
        <end position="85"/>
    </location>
</feature>
<dbReference type="PANTHER" id="PTHR13153:SF5">
    <property type="entry name" value="GATOR COMPLEX PROTEIN NPRL3"/>
    <property type="match status" value="1"/>
</dbReference>
<evidence type="ECO:0000259" key="5">
    <source>
        <dbReference type="PROSITE" id="PS50076"/>
    </source>
</evidence>
<feature type="region of interest" description="Disordered" evidence="3">
    <location>
        <begin position="28"/>
        <end position="107"/>
    </location>
</feature>
<keyword evidence="7" id="KW-1185">Reference proteome</keyword>
<feature type="chain" id="PRO_5043653892" description="Nitrogen permease regulator 3" evidence="4">
    <location>
        <begin position="18"/>
        <end position="1075"/>
    </location>
</feature>
<dbReference type="GO" id="GO:0005774">
    <property type="term" value="C:vacuolar membrane"/>
    <property type="evidence" value="ECO:0007669"/>
    <property type="project" value="UniProtKB-SubCell"/>
</dbReference>
<feature type="compositionally biased region" description="Low complexity" evidence="3">
    <location>
        <begin position="612"/>
        <end position="623"/>
    </location>
</feature>